<dbReference type="InterPro" id="IPR004995">
    <property type="entry name" value="Spore_Ger"/>
</dbReference>
<dbReference type="GO" id="GO:0016020">
    <property type="term" value="C:membrane"/>
    <property type="evidence" value="ECO:0007669"/>
    <property type="project" value="InterPro"/>
</dbReference>
<dbReference type="Pfam" id="PF03323">
    <property type="entry name" value="GerA"/>
    <property type="match status" value="1"/>
</dbReference>
<keyword evidence="4" id="KW-1133">Transmembrane helix</keyword>
<reference evidence="5" key="1">
    <citation type="submission" date="2020-10" db="EMBL/GenBank/DDBJ databases">
        <authorList>
            <person name="Gilroy R."/>
        </authorList>
    </citation>
    <scope>NUCLEOTIDE SEQUENCE</scope>
    <source>
        <strain evidence="5">CHK190-19873</strain>
    </source>
</reference>
<sequence>MILKIAIQLEKNEAKLQELLKNCDDILQRPMKLGKRLGVDCFLIYIETAVSNMMLADSVIGKMLNRLRETEESAIYQELKNNSLGVSDTKDLETMEEALAAMLAGNAVLFVDGYDKAIKIGSKGYPGTGVQKADSEKVLRGSKEGFGESVKLNSALVRKRVRDTKLKVEEKMIGRYSGTMTAMLYMENLVYPPLLEEVRRRLDSFETDELPDSGVLEHLTQDAWYSPFPQYQATERPDRAAMAVLDGRVVLLTDNSPEAIILPAVCSSLFSASDDYYRHFAIVSFLRLIRYFAAFLAVSLPGLYLAVTSFHTQILPGNLIFSLAEARAGVPFPSMVELLFLELSFELLREAGLRMPGPIGNTIGIVGGLIVGQAAVTANLVSPIVVIIVALTALGSFSIPNEELSEALRLVKYGMLFLCGAFGILGLGFGWFLLLVHLAGLKSFGVSYLTPFGGEVLKNTQGLKDGLVRFPARRMTRRPVFARKGNRRRLKMWESK</sequence>
<evidence type="ECO:0000313" key="6">
    <source>
        <dbReference type="Proteomes" id="UP000823935"/>
    </source>
</evidence>
<dbReference type="AlphaFoldDB" id="A0A9D1EWD8"/>
<dbReference type="PANTHER" id="PTHR22550">
    <property type="entry name" value="SPORE GERMINATION PROTEIN"/>
    <property type="match status" value="1"/>
</dbReference>
<dbReference type="Proteomes" id="UP000823935">
    <property type="component" value="Unassembled WGS sequence"/>
</dbReference>
<evidence type="ECO:0000256" key="2">
    <source>
        <dbReference type="ARBA" id="ARBA00023136"/>
    </source>
</evidence>
<evidence type="ECO:0000313" key="5">
    <source>
        <dbReference type="EMBL" id="HIS33103.1"/>
    </source>
</evidence>
<keyword evidence="2 4" id="KW-0472">Membrane</keyword>
<dbReference type="EMBL" id="DVIQ01000112">
    <property type="protein sequence ID" value="HIS33103.1"/>
    <property type="molecule type" value="Genomic_DNA"/>
</dbReference>
<comment type="similarity">
    <text evidence="1">Belongs to the GerABKA family.</text>
</comment>
<keyword evidence="3" id="KW-0175">Coiled coil</keyword>
<feature type="transmembrane region" description="Helical" evidence="4">
    <location>
        <begin position="413"/>
        <end position="436"/>
    </location>
</feature>
<dbReference type="PANTHER" id="PTHR22550:SF5">
    <property type="entry name" value="LEUCINE ZIPPER PROTEIN 4"/>
    <property type="match status" value="1"/>
</dbReference>
<dbReference type="GO" id="GO:0009847">
    <property type="term" value="P:spore germination"/>
    <property type="evidence" value="ECO:0007669"/>
    <property type="project" value="InterPro"/>
</dbReference>
<evidence type="ECO:0000256" key="1">
    <source>
        <dbReference type="ARBA" id="ARBA00005278"/>
    </source>
</evidence>
<name>A0A9D1EWD8_9FIRM</name>
<evidence type="ECO:0000256" key="3">
    <source>
        <dbReference type="SAM" id="Coils"/>
    </source>
</evidence>
<feature type="coiled-coil region" evidence="3">
    <location>
        <begin position="2"/>
        <end position="29"/>
    </location>
</feature>
<accession>A0A9D1EWD8</accession>
<reference evidence="5" key="2">
    <citation type="journal article" date="2021" name="PeerJ">
        <title>Extensive microbial diversity within the chicken gut microbiome revealed by metagenomics and culture.</title>
        <authorList>
            <person name="Gilroy R."/>
            <person name="Ravi A."/>
            <person name="Getino M."/>
            <person name="Pursley I."/>
            <person name="Horton D.L."/>
            <person name="Alikhan N.F."/>
            <person name="Baker D."/>
            <person name="Gharbi K."/>
            <person name="Hall N."/>
            <person name="Watson M."/>
            <person name="Adriaenssens E.M."/>
            <person name="Foster-Nyarko E."/>
            <person name="Jarju S."/>
            <person name="Secka A."/>
            <person name="Antonio M."/>
            <person name="Oren A."/>
            <person name="Chaudhuri R.R."/>
            <person name="La Ragione R."/>
            <person name="Hildebrand F."/>
            <person name="Pallen M.J."/>
        </authorList>
    </citation>
    <scope>NUCLEOTIDE SEQUENCE</scope>
    <source>
        <strain evidence="5">CHK190-19873</strain>
    </source>
</reference>
<proteinExistence type="inferred from homology"/>
<organism evidence="5 6">
    <name type="scientific">Candidatus Limivivens intestinipullorum</name>
    <dbReference type="NCBI Taxonomy" id="2840858"/>
    <lineage>
        <taxon>Bacteria</taxon>
        <taxon>Bacillati</taxon>
        <taxon>Bacillota</taxon>
        <taxon>Clostridia</taxon>
        <taxon>Lachnospirales</taxon>
        <taxon>Lachnospiraceae</taxon>
        <taxon>Lachnospiraceae incertae sedis</taxon>
        <taxon>Candidatus Limivivens</taxon>
    </lineage>
</organism>
<feature type="transmembrane region" description="Helical" evidence="4">
    <location>
        <begin position="362"/>
        <end position="393"/>
    </location>
</feature>
<feature type="transmembrane region" description="Helical" evidence="4">
    <location>
        <begin position="288"/>
        <end position="307"/>
    </location>
</feature>
<comment type="caution">
    <text evidence="5">The sequence shown here is derived from an EMBL/GenBank/DDBJ whole genome shotgun (WGS) entry which is preliminary data.</text>
</comment>
<dbReference type="PIRSF" id="PIRSF005690">
    <property type="entry name" value="GerBA"/>
    <property type="match status" value="1"/>
</dbReference>
<evidence type="ECO:0000256" key="4">
    <source>
        <dbReference type="SAM" id="Phobius"/>
    </source>
</evidence>
<keyword evidence="4" id="KW-0812">Transmembrane</keyword>
<protein>
    <submittedName>
        <fullName evidence="5">Spore germination protein</fullName>
    </submittedName>
</protein>
<dbReference type="InterPro" id="IPR050768">
    <property type="entry name" value="UPF0353/GerABKA_families"/>
</dbReference>
<gene>
    <name evidence="5" type="ORF">IAB44_16390</name>
</gene>